<protein>
    <submittedName>
        <fullName evidence="1">Uncharacterized protein</fullName>
    </submittedName>
</protein>
<evidence type="ECO:0000313" key="1">
    <source>
        <dbReference type="EMBL" id="AKN36992.1"/>
    </source>
</evidence>
<dbReference type="EMBL" id="KP795658">
    <property type="protein sequence ID" value="AKN39711.1"/>
    <property type="molecule type" value="Genomic_DNA"/>
</dbReference>
<reference evidence="1" key="1">
    <citation type="journal article" date="2015" name="MBio">
        <title>Eco-Evolutionary Dynamics of Episomes among Ecologically Cohesive Bacterial Populations.</title>
        <authorList>
            <person name="Xue H."/>
            <person name="Cordero O.X."/>
            <person name="Camas F.M."/>
            <person name="Trimble W."/>
            <person name="Meyer F."/>
            <person name="Guglielmini J."/>
            <person name="Rocha E.P."/>
            <person name="Polz M.F."/>
        </authorList>
    </citation>
    <scope>NUCLEOTIDE SEQUENCE</scope>
    <source>
        <strain evidence="1">1F_292</strain>
        <strain evidence="2">ZF_76</strain>
    </source>
</reference>
<dbReference type="EMBL" id="KP795520">
    <property type="protein sequence ID" value="AKN36992.1"/>
    <property type="molecule type" value="Genomic_DNA"/>
</dbReference>
<sequence length="80" mass="9680">MLSQVMMSAFTCHLWNIPWSVADARRSVQNILIQTECREYLKSIREMVYHERTYRSAETRKYFRKNHPCRDGFFTSGERD</sequence>
<evidence type="ECO:0000313" key="2">
    <source>
        <dbReference type="EMBL" id="AKN39711.1"/>
    </source>
</evidence>
<dbReference type="EMBL" id="KP795494">
    <property type="protein sequence ID" value="AKN36516.1"/>
    <property type="molecule type" value="Genomic_DNA"/>
</dbReference>
<accession>A0A0H3ZRB8</accession>
<organism evidence="1">
    <name type="scientific">Vibrio tasmaniensis</name>
    <dbReference type="NCBI Taxonomy" id="212663"/>
    <lineage>
        <taxon>Bacteria</taxon>
        <taxon>Pseudomonadati</taxon>
        <taxon>Pseudomonadota</taxon>
        <taxon>Gammaproteobacteria</taxon>
        <taxon>Vibrionales</taxon>
        <taxon>Vibrionaceae</taxon>
        <taxon>Vibrio</taxon>
    </lineage>
</organism>
<dbReference type="EMBL" id="KP795520">
    <property type="protein sequence ID" value="AKN36981.1"/>
    <property type="molecule type" value="Genomic_DNA"/>
</dbReference>
<proteinExistence type="predicted"/>
<name>A0A0H3ZRB8_9VIBR</name>
<dbReference type="AlphaFoldDB" id="A0A0H3ZRB8"/>